<dbReference type="Proteomes" id="UP000694850">
    <property type="component" value="Unplaced"/>
</dbReference>
<dbReference type="RefSeq" id="XP_007952210.2">
    <property type="nucleotide sequence ID" value="XM_007954019.2"/>
</dbReference>
<dbReference type="GeneID" id="103208337"/>
<dbReference type="AlphaFoldDB" id="A0A8B7AW71"/>
<evidence type="ECO:0000256" key="5">
    <source>
        <dbReference type="ARBA" id="ARBA00022729"/>
    </source>
</evidence>
<dbReference type="Gene3D" id="2.40.50.40">
    <property type="match status" value="1"/>
</dbReference>
<keyword evidence="7" id="KW-0145">Chemotaxis</keyword>
<dbReference type="OrthoDB" id="8905061at2759"/>
<evidence type="ECO:0000313" key="9">
    <source>
        <dbReference type="RefSeq" id="XP_007952210.2"/>
    </source>
</evidence>
<evidence type="ECO:0000256" key="6">
    <source>
        <dbReference type="ARBA" id="ARBA00023157"/>
    </source>
</evidence>
<dbReference type="InterPro" id="IPR036048">
    <property type="entry name" value="Interleukin_8-like_sf"/>
</dbReference>
<evidence type="ECO:0000256" key="1">
    <source>
        <dbReference type="ARBA" id="ARBA00004613"/>
    </source>
</evidence>
<evidence type="ECO:0000256" key="7">
    <source>
        <dbReference type="RuleBase" id="RU361150"/>
    </source>
</evidence>
<keyword evidence="5 7" id="KW-0732">Signal</keyword>
<dbReference type="GO" id="GO:0006955">
    <property type="term" value="P:immune response"/>
    <property type="evidence" value="ECO:0007669"/>
    <property type="project" value="InterPro"/>
</dbReference>
<dbReference type="InterPro" id="IPR000827">
    <property type="entry name" value="Chemokine_CC_CS"/>
</dbReference>
<name>A0A8B7AW71_ORYAF</name>
<evidence type="ECO:0000313" key="8">
    <source>
        <dbReference type="Proteomes" id="UP000694850"/>
    </source>
</evidence>
<keyword evidence="8" id="KW-1185">Reference proteome</keyword>
<gene>
    <name evidence="9" type="primary">CCL28</name>
</gene>
<accession>A0A8B7AW71</accession>
<keyword evidence="4 7" id="KW-0964">Secreted</keyword>
<evidence type="ECO:0000256" key="4">
    <source>
        <dbReference type="ARBA" id="ARBA00022525"/>
    </source>
</evidence>
<dbReference type="FunFam" id="2.40.50.40:FF:000019">
    <property type="entry name" value="C-C motif chemokine 27"/>
    <property type="match status" value="1"/>
</dbReference>
<proteinExistence type="inferred from homology"/>
<dbReference type="CTD" id="56477"/>
<dbReference type="SUPFAM" id="SSF54117">
    <property type="entry name" value="Interleukin 8-like chemokines"/>
    <property type="match status" value="1"/>
</dbReference>
<dbReference type="GO" id="GO:0005615">
    <property type="term" value="C:extracellular space"/>
    <property type="evidence" value="ECO:0007669"/>
    <property type="project" value="UniProtKB-KW"/>
</dbReference>
<comment type="similarity">
    <text evidence="2 7">Belongs to the intercrine beta (chemokine CC) family.</text>
</comment>
<comment type="subcellular location">
    <subcellularLocation>
        <location evidence="1 7">Secreted</location>
    </subcellularLocation>
</comment>
<keyword evidence="6" id="KW-1015">Disulfide bond</keyword>
<keyword evidence="3 7" id="KW-0202">Cytokine</keyword>
<evidence type="ECO:0000256" key="2">
    <source>
        <dbReference type="ARBA" id="ARBA00010868"/>
    </source>
</evidence>
<reference evidence="9" key="1">
    <citation type="submission" date="2025-08" db="UniProtKB">
        <authorList>
            <consortium name="RefSeq"/>
        </authorList>
    </citation>
    <scope>IDENTIFICATION</scope>
</reference>
<dbReference type="InterPro" id="IPR001811">
    <property type="entry name" value="Chemokine_IL8-like_dom"/>
</dbReference>
<dbReference type="InterPro" id="IPR039809">
    <property type="entry name" value="Chemokine_b/g/d"/>
</dbReference>
<dbReference type="GO" id="GO:0008009">
    <property type="term" value="F:chemokine activity"/>
    <property type="evidence" value="ECO:0007669"/>
    <property type="project" value="InterPro"/>
</dbReference>
<organism evidence="8 9">
    <name type="scientific">Orycteropus afer afer</name>
    <dbReference type="NCBI Taxonomy" id="1230840"/>
    <lineage>
        <taxon>Eukaryota</taxon>
        <taxon>Metazoa</taxon>
        <taxon>Chordata</taxon>
        <taxon>Craniata</taxon>
        <taxon>Vertebrata</taxon>
        <taxon>Euteleostomi</taxon>
        <taxon>Mammalia</taxon>
        <taxon>Eutheria</taxon>
        <taxon>Afrotheria</taxon>
        <taxon>Tubulidentata</taxon>
        <taxon>Orycteropodidae</taxon>
        <taxon>Orycteropus</taxon>
    </lineage>
</organism>
<dbReference type="Pfam" id="PF00048">
    <property type="entry name" value="IL8"/>
    <property type="match status" value="1"/>
</dbReference>
<evidence type="ECO:0000256" key="3">
    <source>
        <dbReference type="ARBA" id="ARBA00022514"/>
    </source>
</evidence>
<sequence length="80" mass="9243">MCRIQRADGDCDLAAVILHVRRRRVCVSPHNHTVKQWMKAQEAKKNAKGNICHKKNHHSKRTSKGVHQGKHESRGHKTLY</sequence>
<protein>
    <recommendedName>
        <fullName evidence="7">C-C motif chemokine</fullName>
    </recommendedName>
</protein>
<dbReference type="PROSITE" id="PS00472">
    <property type="entry name" value="SMALL_CYTOKINES_CC"/>
    <property type="match status" value="1"/>
</dbReference>
<dbReference type="PANTHER" id="PTHR12015">
    <property type="entry name" value="SMALL INDUCIBLE CYTOKINE A"/>
    <property type="match status" value="1"/>
</dbReference>
<dbReference type="PANTHER" id="PTHR12015:SF205">
    <property type="entry name" value="C-C MOTIF CHEMOKINE 28"/>
    <property type="match status" value="1"/>
</dbReference>